<keyword evidence="3" id="KW-0202">Cytokine</keyword>
<keyword evidence="5" id="KW-1133">Transmembrane helix</keyword>
<keyword evidence="4 5" id="KW-0472">Membrane</keyword>
<evidence type="ECO:0000256" key="5">
    <source>
        <dbReference type="SAM" id="Phobius"/>
    </source>
</evidence>
<comment type="subcellular location">
    <subcellularLocation>
        <location evidence="1">Membrane</location>
    </subcellularLocation>
</comment>
<dbReference type="GO" id="GO:0006955">
    <property type="term" value="P:immune response"/>
    <property type="evidence" value="ECO:0007669"/>
    <property type="project" value="InterPro"/>
</dbReference>
<dbReference type="Gene3D" id="2.60.120.40">
    <property type="match status" value="1"/>
</dbReference>
<dbReference type="PANTHER" id="PTHR11471:SF34">
    <property type="entry name" value="TUMOR NECROSIS FACTOR LIGAND SUPERFAMILY MEMBER 14"/>
    <property type="match status" value="1"/>
</dbReference>
<evidence type="ECO:0000256" key="4">
    <source>
        <dbReference type="ARBA" id="ARBA00023136"/>
    </source>
</evidence>
<name>A0A3B4A6J8_9GOBI</name>
<dbReference type="SMART" id="SM00207">
    <property type="entry name" value="TNF"/>
    <property type="match status" value="1"/>
</dbReference>
<dbReference type="GO" id="GO:0005615">
    <property type="term" value="C:extracellular space"/>
    <property type="evidence" value="ECO:0007669"/>
    <property type="project" value="UniProtKB-KW"/>
</dbReference>
<dbReference type="Proteomes" id="UP000261520">
    <property type="component" value="Unplaced"/>
</dbReference>
<keyword evidence="5" id="KW-0812">Transmembrane</keyword>
<dbReference type="SUPFAM" id="SSF49842">
    <property type="entry name" value="TNF-like"/>
    <property type="match status" value="1"/>
</dbReference>
<organism evidence="7 8">
    <name type="scientific">Periophthalmus magnuspinnatus</name>
    <dbReference type="NCBI Taxonomy" id="409849"/>
    <lineage>
        <taxon>Eukaryota</taxon>
        <taxon>Metazoa</taxon>
        <taxon>Chordata</taxon>
        <taxon>Craniata</taxon>
        <taxon>Vertebrata</taxon>
        <taxon>Euteleostomi</taxon>
        <taxon>Actinopterygii</taxon>
        <taxon>Neopterygii</taxon>
        <taxon>Teleostei</taxon>
        <taxon>Neoteleostei</taxon>
        <taxon>Acanthomorphata</taxon>
        <taxon>Gobiaria</taxon>
        <taxon>Gobiiformes</taxon>
        <taxon>Gobioidei</taxon>
        <taxon>Gobiidae</taxon>
        <taxon>Oxudercinae</taxon>
        <taxon>Periophthalmus</taxon>
    </lineage>
</organism>
<dbReference type="GO" id="GO:0005125">
    <property type="term" value="F:cytokine activity"/>
    <property type="evidence" value="ECO:0007669"/>
    <property type="project" value="UniProtKB-KW"/>
</dbReference>
<evidence type="ECO:0000256" key="3">
    <source>
        <dbReference type="ARBA" id="ARBA00022514"/>
    </source>
</evidence>
<sequence length="232" mass="26433">MTQEGAKYPTVFTVDSYHTKPPPLPPRPGRRRNIGPTQVLLFLLVSVALSGMVIEAWLIYRLYHPSASVSMKSQEILLQRFYFLTLCSVLDETLGPEPTKWSRLVEAPSKPLAHLTGILPNLHRKPLLYKMTYKNGCLIFQDSGYYYIYSKVTFNVDSLVRHSIELKTKYYLGKKSITLLKSMQTSLSRPSNSFLAGVFHFYKGDAIFVKVSNMVHIARHESTENVFGAHMI</sequence>
<dbReference type="PROSITE" id="PS50049">
    <property type="entry name" value="THD_2"/>
    <property type="match status" value="1"/>
</dbReference>
<dbReference type="Ensembl" id="ENSPMGT00000013183.1">
    <property type="protein sequence ID" value="ENSPMGP00000012355.1"/>
    <property type="gene ID" value="ENSPMGG00000010198.1"/>
</dbReference>
<reference evidence="7" key="2">
    <citation type="submission" date="2025-09" db="UniProtKB">
        <authorList>
            <consortium name="Ensembl"/>
        </authorList>
    </citation>
    <scope>IDENTIFICATION</scope>
</reference>
<feature type="domain" description="THD" evidence="6">
    <location>
        <begin position="111"/>
        <end position="232"/>
    </location>
</feature>
<dbReference type="InterPro" id="IPR006052">
    <property type="entry name" value="TNF_dom"/>
</dbReference>
<dbReference type="Pfam" id="PF00229">
    <property type="entry name" value="TNF"/>
    <property type="match status" value="1"/>
</dbReference>
<dbReference type="STRING" id="409849.ENSPMGP00000012355"/>
<accession>A0A3B4A6J8</accession>
<evidence type="ECO:0000313" key="7">
    <source>
        <dbReference type="Ensembl" id="ENSPMGP00000012355.1"/>
    </source>
</evidence>
<dbReference type="GO" id="GO:0005164">
    <property type="term" value="F:tumor necrosis factor receptor binding"/>
    <property type="evidence" value="ECO:0007669"/>
    <property type="project" value="InterPro"/>
</dbReference>
<protein>
    <recommendedName>
        <fullName evidence="6">THD domain-containing protein</fullName>
    </recommendedName>
</protein>
<evidence type="ECO:0000256" key="1">
    <source>
        <dbReference type="ARBA" id="ARBA00004370"/>
    </source>
</evidence>
<evidence type="ECO:0000256" key="2">
    <source>
        <dbReference type="ARBA" id="ARBA00008670"/>
    </source>
</evidence>
<evidence type="ECO:0000313" key="8">
    <source>
        <dbReference type="Proteomes" id="UP000261520"/>
    </source>
</evidence>
<evidence type="ECO:0000259" key="6">
    <source>
        <dbReference type="PROSITE" id="PS50049"/>
    </source>
</evidence>
<comment type="similarity">
    <text evidence="2">Belongs to the tumor necrosis factor family.</text>
</comment>
<reference evidence="7" key="1">
    <citation type="submission" date="2025-08" db="UniProtKB">
        <authorList>
            <consortium name="Ensembl"/>
        </authorList>
    </citation>
    <scope>IDENTIFICATION</scope>
</reference>
<dbReference type="GO" id="GO:0016020">
    <property type="term" value="C:membrane"/>
    <property type="evidence" value="ECO:0007669"/>
    <property type="project" value="UniProtKB-SubCell"/>
</dbReference>
<dbReference type="InterPro" id="IPR008983">
    <property type="entry name" value="Tumour_necrosis_fac-like_dom"/>
</dbReference>
<dbReference type="AlphaFoldDB" id="A0A3B4A6J8"/>
<proteinExistence type="inferred from homology"/>
<dbReference type="PANTHER" id="PTHR11471">
    <property type="entry name" value="TUMOR NECROSIS FACTOR FAMILY MEMBER"/>
    <property type="match status" value="1"/>
</dbReference>
<keyword evidence="8" id="KW-1185">Reference proteome</keyword>
<feature type="transmembrane region" description="Helical" evidence="5">
    <location>
        <begin position="39"/>
        <end position="60"/>
    </location>
</feature>